<dbReference type="AlphaFoldDB" id="A0A328TKF4"/>
<keyword evidence="5" id="KW-0929">Antimicrobial</keyword>
<comment type="caution">
    <text evidence="12">The sequence shown here is derived from an EMBL/GenBank/DDBJ whole genome shotgun (WGS) entry which is preliminary data.</text>
</comment>
<accession>A0A328TKF4</accession>
<evidence type="ECO:0000313" key="12">
    <source>
        <dbReference type="EMBL" id="RAP69721.1"/>
    </source>
</evidence>
<feature type="domain" description="Channel forming colicins" evidence="11">
    <location>
        <begin position="12"/>
        <end position="78"/>
    </location>
</feature>
<comment type="function">
    <text evidence="1">This colicin is a channel-forming colicin. This class of transmembrane toxins depolarize the cytoplasmic membrane, leading to dissipation of cellular energy.</text>
</comment>
<evidence type="ECO:0000256" key="8">
    <source>
        <dbReference type="ARBA" id="ARBA00023022"/>
    </source>
</evidence>
<evidence type="ECO:0000256" key="3">
    <source>
        <dbReference type="ARBA" id="ARBA00004370"/>
    </source>
</evidence>
<evidence type="ECO:0000313" key="13">
    <source>
        <dbReference type="Proteomes" id="UP000244334"/>
    </source>
</evidence>
<dbReference type="GO" id="GO:0050829">
    <property type="term" value="P:defense response to Gram-negative bacterium"/>
    <property type="evidence" value="ECO:0007669"/>
    <property type="project" value="InterPro"/>
</dbReference>
<evidence type="ECO:0000256" key="4">
    <source>
        <dbReference type="ARBA" id="ARBA00007595"/>
    </source>
</evidence>
<keyword evidence="13" id="KW-1185">Reference proteome</keyword>
<keyword evidence="6" id="KW-0812">Transmembrane</keyword>
<dbReference type="EMBL" id="LJAM02000612">
    <property type="protein sequence ID" value="RAP69721.1"/>
    <property type="molecule type" value="Genomic_DNA"/>
</dbReference>
<dbReference type="InterPro" id="IPR000293">
    <property type="entry name" value="Channel_colicin_C"/>
</dbReference>
<dbReference type="SUPFAM" id="SSF56837">
    <property type="entry name" value="Colicin"/>
    <property type="match status" value="1"/>
</dbReference>
<comment type="similarity">
    <text evidence="4">Belongs to the channel forming colicin family.</text>
</comment>
<proteinExistence type="inferred from homology"/>
<dbReference type="GO" id="GO:0140911">
    <property type="term" value="F:pore-forming activity"/>
    <property type="evidence" value="ECO:0007669"/>
    <property type="project" value="InterPro"/>
</dbReference>
<comment type="subcellular location">
    <subcellularLocation>
        <location evidence="3">Membrane</location>
    </subcellularLocation>
</comment>
<evidence type="ECO:0000256" key="7">
    <source>
        <dbReference type="ARBA" id="ARBA00022989"/>
    </source>
</evidence>
<comment type="function">
    <text evidence="2">Colicins are polypeptide toxins produced by and active against E.coli and closely related bacteria.</text>
</comment>
<dbReference type="Pfam" id="PF01024">
    <property type="entry name" value="Colicin"/>
    <property type="match status" value="1"/>
</dbReference>
<organism evidence="12 13">
    <name type="scientific">Candidatus Erwinia dacicola</name>
    <dbReference type="NCBI Taxonomy" id="252393"/>
    <lineage>
        <taxon>Bacteria</taxon>
        <taxon>Pseudomonadati</taxon>
        <taxon>Pseudomonadota</taxon>
        <taxon>Gammaproteobacteria</taxon>
        <taxon>Enterobacterales</taxon>
        <taxon>Erwiniaceae</taxon>
        <taxon>Erwinia</taxon>
    </lineage>
</organism>
<keyword evidence="9" id="KW-0078">Bacteriocin</keyword>
<dbReference type="InterPro" id="IPR038283">
    <property type="entry name" value="Channel_colicin_C_sf"/>
</dbReference>
<keyword evidence="10" id="KW-0472">Membrane</keyword>
<dbReference type="Proteomes" id="UP000244334">
    <property type="component" value="Unassembled WGS sequence"/>
</dbReference>
<name>A0A328TKF4_9GAMM</name>
<evidence type="ECO:0000256" key="2">
    <source>
        <dbReference type="ARBA" id="ARBA00003197"/>
    </source>
</evidence>
<keyword evidence="7" id="KW-1133">Transmembrane helix</keyword>
<dbReference type="Gene3D" id="1.10.490.30">
    <property type="entry name" value="Colicin"/>
    <property type="match status" value="1"/>
</dbReference>
<evidence type="ECO:0000256" key="1">
    <source>
        <dbReference type="ARBA" id="ARBA00002178"/>
    </source>
</evidence>
<dbReference type="GO" id="GO:0031640">
    <property type="term" value="P:killing of cells of another organism"/>
    <property type="evidence" value="ECO:0007669"/>
    <property type="project" value="UniProtKB-KW"/>
</dbReference>
<reference evidence="12" key="1">
    <citation type="submission" date="2018-04" db="EMBL/GenBank/DDBJ databases">
        <title>Genomes of the Obligate Erwinia dacicola and Facultative Enterobacter sp. OLF Endosymbionts of the Olive Fruit fly, Bactrocera oleae.</title>
        <authorList>
            <person name="Estes A.M."/>
            <person name="Hearn D.J."/>
            <person name="Agarwal S."/>
            <person name="Pierson E.A."/>
            <person name="Dunning-Hotopp J.C."/>
        </authorList>
    </citation>
    <scope>NUCLEOTIDE SEQUENCE [LARGE SCALE GENOMIC DNA]</scope>
    <source>
        <strain evidence="12">Oroville</strain>
    </source>
</reference>
<evidence type="ECO:0000256" key="10">
    <source>
        <dbReference type="ARBA" id="ARBA00023136"/>
    </source>
</evidence>
<gene>
    <name evidence="12" type="ORF">ACZ87_03486</name>
</gene>
<keyword evidence="8" id="KW-0044">Antibiotic</keyword>
<evidence type="ECO:0000256" key="5">
    <source>
        <dbReference type="ARBA" id="ARBA00022529"/>
    </source>
</evidence>
<evidence type="ECO:0000259" key="11">
    <source>
        <dbReference type="Pfam" id="PF01024"/>
    </source>
</evidence>
<protein>
    <submittedName>
        <fullName evidence="12">Colicin pore forming domain protein</fullName>
    </submittedName>
</protein>
<evidence type="ECO:0000256" key="6">
    <source>
        <dbReference type="ARBA" id="ARBA00022692"/>
    </source>
</evidence>
<dbReference type="RefSeq" id="WP_162475620.1">
    <property type="nucleotide sequence ID" value="NZ_LJAM02000612.1"/>
</dbReference>
<sequence>MADDIVNNIKNFQGKKICSYNDAMNSLNKVLSNPSLKISAGDKAALSNAMAHINANDMANKLGNLSKGFRVAGWAQKVSNVLENGV</sequence>
<dbReference type="GO" id="GO:0016020">
    <property type="term" value="C:membrane"/>
    <property type="evidence" value="ECO:0007669"/>
    <property type="project" value="UniProtKB-SubCell"/>
</dbReference>
<evidence type="ECO:0000256" key="9">
    <source>
        <dbReference type="ARBA" id="ARBA00023048"/>
    </source>
</evidence>